<dbReference type="GeneID" id="27722414"/>
<dbReference type="OrthoDB" id="10047078at2759"/>
<dbReference type="HOGENOM" id="CLU_011302_3_0_1"/>
<dbReference type="RefSeq" id="XP_016644160.1">
    <property type="nucleotide sequence ID" value="XM_016786154.1"/>
</dbReference>
<dbReference type="InterPro" id="IPR051750">
    <property type="entry name" value="Trans-sulfuration_enzymes"/>
</dbReference>
<keyword evidence="5" id="KW-1185">Reference proteome</keyword>
<gene>
    <name evidence="4" type="ORF">SAPIO_CDS3342</name>
</gene>
<dbReference type="PANTHER" id="PTHR42699:SF1">
    <property type="entry name" value="CYSTATHIONINE GAMMA-SYNTHASE-RELATED"/>
    <property type="match status" value="1"/>
</dbReference>
<proteinExistence type="inferred from homology"/>
<sequence length="556" mass="61319">MAVLHPESTLGQCIPPFTKYGITTYLPTWEAALRLRDGDPAIASKLQNIYPRLMPFGDTRVLIDTLGNKLGIPDGSAGYAFTSPQMLALTRKYGLSEKRDEYRLLPEDLIFKCVEIDGIRLFLVYFPRVKVKGVSDAWQEPGIGLPMRLAESLLPHVDSASEIECNWENPPAPSYVPEGPSHERLRERICGLLHRAAIDPEKIKVTSRDVYLYPTGMAAIYYLDRLAARYRPGSVVVLGSVFHNTFHLLRNRAGPSEFKHFPHVDTSGLDSFETWLREETDAGRDVSYAIVEFPSNPILVSADLHRLHALSRKYNFILAVDDTIGSFANVDVLPTCDVLVTSITKTFSGYADVMGGSTVLNPLSPHYSGDGGLRALYDAEFHNEVFTGDVDTLLANSEDYLSRSAKLGQNATLLAAHLQTASLSPSSPILRVHHPSVVPSGGNYTSLYRRPTPEYPSPTYPCLLSVDFASLEATRAFYDALAFYPGPHLGAHKSLSLCYGALLFGKDEEEKRYQAGFGVFQEAVRISVGLEEWEDLRDTVDVAIKAAAEVGGRTGV</sequence>
<dbReference type="PANTHER" id="PTHR42699">
    <property type="match status" value="1"/>
</dbReference>
<dbReference type="GO" id="GO:0019346">
    <property type="term" value="P:transsulfuration"/>
    <property type="evidence" value="ECO:0007669"/>
    <property type="project" value="InterPro"/>
</dbReference>
<keyword evidence="2 3" id="KW-0663">Pyridoxal phosphate</keyword>
<evidence type="ECO:0000313" key="5">
    <source>
        <dbReference type="Proteomes" id="UP000028545"/>
    </source>
</evidence>
<dbReference type="Proteomes" id="UP000028545">
    <property type="component" value="Unassembled WGS sequence"/>
</dbReference>
<comment type="caution">
    <text evidence="4">The sequence shown here is derived from an EMBL/GenBank/DDBJ whole genome shotgun (WGS) entry which is preliminary data.</text>
</comment>
<evidence type="ECO:0000256" key="3">
    <source>
        <dbReference type="RuleBase" id="RU362118"/>
    </source>
</evidence>
<dbReference type="InterPro" id="IPR000277">
    <property type="entry name" value="Cys/Met-Metab_PyrdxlP-dep_enz"/>
</dbReference>
<accession>A0A084GAJ9</accession>
<evidence type="ECO:0000313" key="4">
    <source>
        <dbReference type="EMBL" id="KEZ44361.1"/>
    </source>
</evidence>
<comment type="cofactor">
    <cofactor evidence="1 3">
        <name>pyridoxal 5'-phosphate</name>
        <dbReference type="ChEBI" id="CHEBI:597326"/>
    </cofactor>
</comment>
<reference evidence="4 5" key="1">
    <citation type="journal article" date="2014" name="Genome Announc.">
        <title>Draft genome sequence of the pathogenic fungus Scedosporium apiospermum.</title>
        <authorList>
            <person name="Vandeputte P."/>
            <person name="Ghamrawi S."/>
            <person name="Rechenmann M."/>
            <person name="Iltis A."/>
            <person name="Giraud S."/>
            <person name="Fleury M."/>
            <person name="Thornton C."/>
            <person name="Delhaes L."/>
            <person name="Meyer W."/>
            <person name="Papon N."/>
            <person name="Bouchara J.P."/>
        </authorList>
    </citation>
    <scope>NUCLEOTIDE SEQUENCE [LARGE SCALE GENOMIC DNA]</scope>
    <source>
        <strain evidence="4 5">IHEM 14462</strain>
    </source>
</reference>
<dbReference type="GO" id="GO:0030170">
    <property type="term" value="F:pyridoxal phosphate binding"/>
    <property type="evidence" value="ECO:0007669"/>
    <property type="project" value="InterPro"/>
</dbReference>
<dbReference type="AlphaFoldDB" id="A0A084GAJ9"/>
<dbReference type="KEGG" id="sapo:SAPIO_CDS3342"/>
<dbReference type="Gene3D" id="3.40.640.10">
    <property type="entry name" value="Type I PLP-dependent aspartate aminotransferase-like (Major domain)"/>
    <property type="match status" value="1"/>
</dbReference>
<evidence type="ECO:0000256" key="1">
    <source>
        <dbReference type="ARBA" id="ARBA00001933"/>
    </source>
</evidence>
<organism evidence="4 5">
    <name type="scientific">Pseudallescheria apiosperma</name>
    <name type="common">Scedosporium apiospermum</name>
    <dbReference type="NCBI Taxonomy" id="563466"/>
    <lineage>
        <taxon>Eukaryota</taxon>
        <taxon>Fungi</taxon>
        <taxon>Dikarya</taxon>
        <taxon>Ascomycota</taxon>
        <taxon>Pezizomycotina</taxon>
        <taxon>Sordariomycetes</taxon>
        <taxon>Hypocreomycetidae</taxon>
        <taxon>Microascales</taxon>
        <taxon>Microascaceae</taxon>
        <taxon>Scedosporium</taxon>
    </lineage>
</organism>
<dbReference type="GO" id="GO:0003962">
    <property type="term" value="F:cystathionine gamma-synthase activity"/>
    <property type="evidence" value="ECO:0007669"/>
    <property type="project" value="TreeGrafter"/>
</dbReference>
<dbReference type="EMBL" id="JOWA01000088">
    <property type="protein sequence ID" value="KEZ44361.1"/>
    <property type="molecule type" value="Genomic_DNA"/>
</dbReference>
<evidence type="ECO:0000256" key="2">
    <source>
        <dbReference type="ARBA" id="ARBA00022898"/>
    </source>
</evidence>
<dbReference type="SUPFAM" id="SSF53383">
    <property type="entry name" value="PLP-dependent transferases"/>
    <property type="match status" value="1"/>
</dbReference>
<dbReference type="Pfam" id="PF01053">
    <property type="entry name" value="Cys_Met_Meta_PP"/>
    <property type="match status" value="1"/>
</dbReference>
<dbReference type="VEuPathDB" id="FungiDB:SAPIO_CDS3342"/>
<comment type="similarity">
    <text evidence="3">Belongs to the trans-sulfuration enzymes family.</text>
</comment>
<dbReference type="InterPro" id="IPR015422">
    <property type="entry name" value="PyrdxlP-dep_Trfase_small"/>
</dbReference>
<dbReference type="InterPro" id="IPR015424">
    <property type="entry name" value="PyrdxlP-dep_Trfase"/>
</dbReference>
<dbReference type="InterPro" id="IPR015421">
    <property type="entry name" value="PyrdxlP-dep_Trfase_major"/>
</dbReference>
<name>A0A084GAJ9_PSEDA</name>
<protein>
    <submittedName>
        <fullName evidence="4">Cystathionine gamma-synthase</fullName>
    </submittedName>
</protein>
<dbReference type="OMA" id="IMLAYNM"/>
<dbReference type="Gene3D" id="3.90.1150.10">
    <property type="entry name" value="Aspartate Aminotransferase, domain 1"/>
    <property type="match status" value="1"/>
</dbReference>